<reference evidence="1 3" key="2">
    <citation type="journal article" date="2012" name="BMC Genomics">
        <title>A comparative genomics perspective on the genetic content of the alkaliphilic haloarchaeon Natrialba magadii ATCC 43099T.</title>
        <authorList>
            <person name="Siddaramappa S."/>
            <person name="Challacombe J.F."/>
            <person name="Decastro R.E."/>
            <person name="Pfeiffer F."/>
            <person name="Sastre D.E."/>
            <person name="Gimenez M.I."/>
            <person name="Paggi R.A."/>
            <person name="Detter J.C."/>
            <person name="Davenport K.W."/>
            <person name="Goodwin L.A."/>
            <person name="Kyrpides N."/>
            <person name="Tapia R."/>
            <person name="Pitluck S."/>
            <person name="Lucas S."/>
            <person name="Woyke T."/>
            <person name="Maupin-Furlow J.A."/>
        </authorList>
    </citation>
    <scope>NUCLEOTIDE SEQUENCE [LARGE SCALE GENOMIC DNA]</scope>
    <source>
        <strain evidence="1">ATCC 43099</strain>
        <strain evidence="3">ATCC 43099 / DSM 3394 / CCM 3739 / CIP 104546 / IAM 13178 / JCM 8861 / NBRC 102185 / NCIMB 2190 / MS3</strain>
    </source>
</reference>
<keyword evidence="3" id="KW-1185">Reference proteome</keyword>
<reference evidence="3" key="1">
    <citation type="submission" date="2010-02" db="EMBL/GenBank/DDBJ databases">
        <title>Complete sequence of chromosome of Natrialba magadii ATCC 43099.</title>
        <authorList>
            <consortium name="US DOE Joint Genome Institute"/>
            <person name="Lucas S."/>
            <person name="Copeland A."/>
            <person name="Lapidus A."/>
            <person name="Cheng J.-F."/>
            <person name="Bruce D."/>
            <person name="Goodwin L."/>
            <person name="Pitluck S."/>
            <person name="Davenport K."/>
            <person name="Saunders E."/>
            <person name="Detter J.C."/>
            <person name="Han C."/>
            <person name="Tapia R."/>
            <person name="Land M."/>
            <person name="Hauser L."/>
            <person name="Kyrpides N."/>
            <person name="Mikhailova N."/>
            <person name="De Castro R.E."/>
            <person name="Maupin-Furlow J.A."/>
            <person name="Woyke T."/>
        </authorList>
    </citation>
    <scope>NUCLEOTIDE SEQUENCE [LARGE SCALE GENOMIC DNA]</scope>
    <source>
        <strain evidence="3">ATCC 43099 / DSM 3394 / CCM 3739 / CIP 104546 / IAM 13178 / JCM 8861 / NBRC 102185 / NCIMB 2190 / MS3</strain>
    </source>
</reference>
<proteinExistence type="predicted"/>
<dbReference type="AlphaFoldDB" id="D3SU26"/>
<accession>D3SU26</accession>
<evidence type="ECO:0000313" key="4">
    <source>
        <dbReference type="Proteomes" id="UP000011543"/>
    </source>
</evidence>
<dbReference type="Proteomes" id="UP000001879">
    <property type="component" value="Chromosome"/>
</dbReference>
<reference evidence="1" key="4">
    <citation type="submission" date="2016-09" db="EMBL/GenBank/DDBJ databases">
        <authorList>
            <person name="Pfeiffer F."/>
        </authorList>
    </citation>
    <scope>NUCLEOTIDE SEQUENCE</scope>
    <source>
        <strain evidence="1">ATCC 43099</strain>
    </source>
</reference>
<dbReference type="EMBL" id="CP001932">
    <property type="protein sequence ID" value="ADD07115.1"/>
    <property type="molecule type" value="Genomic_DNA"/>
</dbReference>
<gene>
    <name evidence="1" type="ordered locus">Nmag_3565</name>
    <name evidence="2" type="ORF">C500_12395</name>
</gene>
<dbReference type="KEGG" id="nmg:Nmag_3565"/>
<dbReference type="PaxDb" id="547559-Nmag_3565"/>
<sequence>MTGDRKDTKPLGEEEEKEGKYDKYIDRILDAFSIF</sequence>
<protein>
    <submittedName>
        <fullName evidence="1">Uncharacterized protein</fullName>
    </submittedName>
</protein>
<dbReference type="HOGENOM" id="CLU_3362593_0_0_2"/>
<dbReference type="Proteomes" id="UP000011543">
    <property type="component" value="Unassembled WGS sequence"/>
</dbReference>
<reference evidence="2 4" key="3">
    <citation type="journal article" date="2014" name="PLoS Genet.">
        <title>Phylogenetically driven sequencing of extremely halophilic archaea reveals strategies for static and dynamic osmo-response.</title>
        <authorList>
            <person name="Becker E.A."/>
            <person name="Seitzer P.M."/>
            <person name="Tritt A."/>
            <person name="Larsen D."/>
            <person name="Krusor M."/>
            <person name="Yao A.I."/>
            <person name="Wu D."/>
            <person name="Madern D."/>
            <person name="Eisen J.A."/>
            <person name="Darling A.E."/>
            <person name="Facciotti M.T."/>
        </authorList>
    </citation>
    <scope>NUCLEOTIDE SEQUENCE [LARGE SCALE GENOMIC DNA]</scope>
    <source>
        <strain evidence="4">ATCC 43099 / DSM 3394 / CCM 3739 / CIP 104546 / IAM 13178 / JCM 8861 / NBRC 102185 / NCIMB 2190 / MS3</strain>
        <strain evidence="2">MS-3</strain>
    </source>
</reference>
<dbReference type="EMBL" id="AOHS01000040">
    <property type="protein sequence ID" value="ELY28743.1"/>
    <property type="molecule type" value="Genomic_DNA"/>
</dbReference>
<evidence type="ECO:0000313" key="3">
    <source>
        <dbReference type="Proteomes" id="UP000001879"/>
    </source>
</evidence>
<evidence type="ECO:0000313" key="1">
    <source>
        <dbReference type="EMBL" id="ADD07115.1"/>
    </source>
</evidence>
<organism evidence="1 3">
    <name type="scientific">Natrialba magadii (strain ATCC 43099 / DSM 3394 / CCM 3739 / CIP 104546 / IAM 13178 / JCM 8861 / NBRC 102185 / NCIMB 2190 / MS3)</name>
    <name type="common">Natronobacterium magadii</name>
    <dbReference type="NCBI Taxonomy" id="547559"/>
    <lineage>
        <taxon>Archaea</taxon>
        <taxon>Methanobacteriati</taxon>
        <taxon>Methanobacteriota</taxon>
        <taxon>Stenosarchaea group</taxon>
        <taxon>Halobacteria</taxon>
        <taxon>Halobacteriales</taxon>
        <taxon>Natrialbaceae</taxon>
        <taxon>Natrialba</taxon>
    </lineage>
</organism>
<name>D3SU26_NATMM</name>
<evidence type="ECO:0000313" key="2">
    <source>
        <dbReference type="EMBL" id="ELY28743.1"/>
    </source>
</evidence>